<name>A0A3R9P7W1_9BACI</name>
<comment type="caution">
    <text evidence="1">The sequence shown here is derived from an EMBL/GenBank/DDBJ whole genome shotgun (WGS) entry which is preliminary data.</text>
</comment>
<protein>
    <recommendedName>
        <fullName evidence="3">YneQ</fullName>
    </recommendedName>
</protein>
<gene>
    <name evidence="1" type="ORF">D7Z54_11670</name>
</gene>
<evidence type="ECO:0000313" key="2">
    <source>
        <dbReference type="Proteomes" id="UP000275076"/>
    </source>
</evidence>
<evidence type="ECO:0000313" key="1">
    <source>
        <dbReference type="EMBL" id="RSL33276.1"/>
    </source>
</evidence>
<dbReference type="Proteomes" id="UP000275076">
    <property type="component" value="Unassembled WGS sequence"/>
</dbReference>
<dbReference type="OrthoDB" id="2361368at2"/>
<dbReference type="RefSeq" id="WP_125556032.1">
    <property type="nucleotide sequence ID" value="NZ_RBVX01000009.1"/>
</dbReference>
<dbReference type="EMBL" id="RBVX01000009">
    <property type="protein sequence ID" value="RSL33276.1"/>
    <property type="molecule type" value="Genomic_DNA"/>
</dbReference>
<keyword evidence="2" id="KW-1185">Reference proteome</keyword>
<proteinExistence type="predicted"/>
<organism evidence="1 2">
    <name type="scientific">Salibacterium salarium</name>
    <dbReference type="NCBI Taxonomy" id="284579"/>
    <lineage>
        <taxon>Bacteria</taxon>
        <taxon>Bacillati</taxon>
        <taxon>Bacillota</taxon>
        <taxon>Bacilli</taxon>
        <taxon>Bacillales</taxon>
        <taxon>Bacillaceae</taxon>
    </lineage>
</organism>
<dbReference type="AlphaFoldDB" id="A0A3R9P7W1"/>
<accession>A0A3R9P7W1</accession>
<evidence type="ECO:0008006" key="3">
    <source>
        <dbReference type="Google" id="ProtNLM"/>
    </source>
</evidence>
<reference evidence="1 2" key="1">
    <citation type="submission" date="2018-10" db="EMBL/GenBank/DDBJ databases">
        <title>Draft genome sequence of Bacillus salarius IM0101, isolated from a hypersaline soil in Inner Mongolia, China.</title>
        <authorList>
            <person name="Yamprayoonswat W."/>
            <person name="Boonvisut S."/>
            <person name="Jumpathong W."/>
            <person name="Sittihan S."/>
            <person name="Ruangsuj P."/>
            <person name="Wanthongcharoen S."/>
            <person name="Thongpramul N."/>
            <person name="Pimmason S."/>
            <person name="Yu B."/>
            <person name="Yasawong M."/>
        </authorList>
    </citation>
    <scope>NUCLEOTIDE SEQUENCE [LARGE SCALE GENOMIC DNA]</scope>
    <source>
        <strain evidence="1 2">IM0101</strain>
    </source>
</reference>
<sequence>MAFGINRRELNDWKQKATAGEIAFITHYWYDPRFPECHSVTKVASSNLKKLAEWGAQYGLKSEWIHQRESFPHFDLLGDKQVQILKEEGKHSQLQRFC</sequence>